<comment type="function">
    <text evidence="11">Plays a major role in protein secretion by helping the post-translocational extracellular folding of several secreted proteins.</text>
</comment>
<dbReference type="InterPro" id="IPR046357">
    <property type="entry name" value="PPIase_dom_sf"/>
</dbReference>
<keyword evidence="7 11" id="KW-0472">Membrane</keyword>
<dbReference type="KEGG" id="jar:G7057_08730"/>
<evidence type="ECO:0000256" key="2">
    <source>
        <dbReference type="ARBA" id="ARBA00004193"/>
    </source>
</evidence>
<dbReference type="EMBL" id="CP049740">
    <property type="protein sequence ID" value="QII82499.1"/>
    <property type="molecule type" value="Genomic_DNA"/>
</dbReference>
<dbReference type="GO" id="GO:0006457">
    <property type="term" value="P:protein folding"/>
    <property type="evidence" value="ECO:0007669"/>
    <property type="project" value="UniProtKB-UniRule"/>
</dbReference>
<dbReference type="EC" id="5.2.1.8" evidence="11"/>
<dbReference type="GO" id="GO:0003755">
    <property type="term" value="F:peptidyl-prolyl cis-trans isomerase activity"/>
    <property type="evidence" value="ECO:0007669"/>
    <property type="project" value="UniProtKB-UniRule"/>
</dbReference>
<accession>A0A6G7KB56</accession>
<dbReference type="Pfam" id="PF13616">
    <property type="entry name" value="Rotamase_3"/>
    <property type="match status" value="1"/>
</dbReference>
<dbReference type="GO" id="GO:0005886">
    <property type="term" value="C:plasma membrane"/>
    <property type="evidence" value="ECO:0007669"/>
    <property type="project" value="UniProtKB-SubCell"/>
</dbReference>
<keyword evidence="9 11" id="KW-0413">Isomerase</keyword>
<comment type="similarity">
    <text evidence="3 11">Belongs to the PrsA family.</text>
</comment>
<keyword evidence="6 11" id="KW-0697">Rotamase</keyword>
<evidence type="ECO:0000313" key="14">
    <source>
        <dbReference type="EMBL" id="QII82499.1"/>
    </source>
</evidence>
<evidence type="ECO:0000256" key="1">
    <source>
        <dbReference type="ARBA" id="ARBA00000971"/>
    </source>
</evidence>
<dbReference type="PANTHER" id="PTHR47245:SF1">
    <property type="entry name" value="FOLDASE PROTEIN PRSA"/>
    <property type="match status" value="1"/>
</dbReference>
<evidence type="ECO:0000256" key="12">
    <source>
        <dbReference type="SAM" id="SignalP"/>
    </source>
</evidence>
<evidence type="ECO:0000256" key="11">
    <source>
        <dbReference type="HAMAP-Rule" id="MF_01145"/>
    </source>
</evidence>
<evidence type="ECO:0000256" key="6">
    <source>
        <dbReference type="ARBA" id="ARBA00023110"/>
    </source>
</evidence>
<comment type="subcellular location">
    <subcellularLocation>
        <location evidence="2 11">Cell membrane</location>
        <topology evidence="2 11">Lipid-anchor</topology>
    </subcellularLocation>
</comment>
<dbReference type="InterPro" id="IPR023058">
    <property type="entry name" value="PPIase_PpiC_CS"/>
</dbReference>
<evidence type="ECO:0000256" key="7">
    <source>
        <dbReference type="ARBA" id="ARBA00023136"/>
    </source>
</evidence>
<dbReference type="Proteomes" id="UP000501451">
    <property type="component" value="Chromosome"/>
</dbReference>
<evidence type="ECO:0000256" key="4">
    <source>
        <dbReference type="ARBA" id="ARBA00022475"/>
    </source>
</evidence>
<organism evidence="14 15">
    <name type="scientific">Jeotgalibaca arthritidis</name>
    <dbReference type="NCBI Taxonomy" id="1868794"/>
    <lineage>
        <taxon>Bacteria</taxon>
        <taxon>Bacillati</taxon>
        <taxon>Bacillota</taxon>
        <taxon>Bacilli</taxon>
        <taxon>Lactobacillales</taxon>
        <taxon>Carnobacteriaceae</taxon>
        <taxon>Jeotgalibaca</taxon>
    </lineage>
</organism>
<comment type="catalytic activity">
    <reaction evidence="1 11">
        <text>[protein]-peptidylproline (omega=180) = [protein]-peptidylproline (omega=0)</text>
        <dbReference type="Rhea" id="RHEA:16237"/>
        <dbReference type="Rhea" id="RHEA-COMP:10747"/>
        <dbReference type="Rhea" id="RHEA-COMP:10748"/>
        <dbReference type="ChEBI" id="CHEBI:83833"/>
        <dbReference type="ChEBI" id="CHEBI:83834"/>
        <dbReference type="EC" id="5.2.1.8"/>
    </reaction>
</comment>
<gene>
    <name evidence="11" type="primary">prsA</name>
    <name evidence="14" type="ORF">G7057_08730</name>
</gene>
<dbReference type="PANTHER" id="PTHR47245">
    <property type="entry name" value="PEPTIDYLPROLYL ISOMERASE"/>
    <property type="match status" value="1"/>
</dbReference>
<evidence type="ECO:0000256" key="8">
    <source>
        <dbReference type="ARBA" id="ARBA00023139"/>
    </source>
</evidence>
<keyword evidence="4 11" id="KW-1003">Cell membrane</keyword>
<reference evidence="14 15" key="1">
    <citation type="journal article" date="2017" name="Int. J. Syst. Evol. Microbiol.">
        <title>Jeotgalibaca porci sp. nov. and Jeotgalibaca arthritidis sp. nov., isolated from pigs, and emended description of the genus Jeotgalibaca.</title>
        <authorList>
            <person name="Zamora L."/>
            <person name="Perez-Sancho M."/>
            <person name="Dominguez L."/>
            <person name="Fernandez-Garayzabal J.F."/>
            <person name="Vela A.I."/>
        </authorList>
    </citation>
    <scope>NUCLEOTIDE SEQUENCE [LARGE SCALE GENOMIC DNA]</scope>
    <source>
        <strain evidence="14 15">CECT 9157</strain>
    </source>
</reference>
<evidence type="ECO:0000256" key="5">
    <source>
        <dbReference type="ARBA" id="ARBA00022729"/>
    </source>
</evidence>
<dbReference type="InterPro" id="IPR050245">
    <property type="entry name" value="PrsA_foldase"/>
</dbReference>
<dbReference type="RefSeq" id="WP_166162859.1">
    <property type="nucleotide sequence ID" value="NZ_CP049740.1"/>
</dbReference>
<dbReference type="Gene3D" id="3.10.50.40">
    <property type="match status" value="1"/>
</dbReference>
<keyword evidence="5 11" id="KW-0732">Signal</keyword>
<keyword evidence="15" id="KW-1185">Reference proteome</keyword>
<evidence type="ECO:0000256" key="3">
    <source>
        <dbReference type="ARBA" id="ARBA00006071"/>
    </source>
</evidence>
<dbReference type="PROSITE" id="PS51257">
    <property type="entry name" value="PROKAR_LIPOPROTEIN"/>
    <property type="match status" value="1"/>
</dbReference>
<dbReference type="InterPro" id="IPR023059">
    <property type="entry name" value="Foldase_PrsA"/>
</dbReference>
<dbReference type="AlphaFoldDB" id="A0A6G7KB56"/>
<keyword evidence="10 11" id="KW-0449">Lipoprotein</keyword>
<feature type="chain" id="PRO_5038864211" description="Foldase protein PrsA" evidence="12">
    <location>
        <begin position="19"/>
        <end position="312"/>
    </location>
</feature>
<feature type="domain" description="PpiC" evidence="13">
    <location>
        <begin position="139"/>
        <end position="229"/>
    </location>
</feature>
<sequence>MKKFTASALALLATVTLAGCASSDTVATVGENTITKDDLYESMKASVGESTIQRLILTQALENLVGENEYKKQAETEVLATIESVGGVDTLLGLIQQMGFTSQEEYTSQIHLNLLMDDALRARTTFTDEEVQAFYEEYEPNITASHILVEDKAVAEDLIKQINDGADFAELAAEHSTDGSASNGGSLGSFGRGQMVAEFEEAAFALKEGEMTQTPVETEYGFHIILLTEKPEKGTFEEEEENIREMMMTEKLSDSAYLDEQMTAILREADISIKDADLKSAMDAFLVEEEVIEEDAVEDAASDEAATEESAE</sequence>
<name>A0A6G7KB56_9LACT</name>
<dbReference type="PROSITE" id="PS01096">
    <property type="entry name" value="PPIC_PPIASE_1"/>
    <property type="match status" value="1"/>
</dbReference>
<protein>
    <recommendedName>
        <fullName evidence="11">Foldase protein PrsA</fullName>
        <ecNumber evidence="11">5.2.1.8</ecNumber>
    </recommendedName>
</protein>
<keyword evidence="8 11" id="KW-0564">Palmitate</keyword>
<evidence type="ECO:0000256" key="10">
    <source>
        <dbReference type="ARBA" id="ARBA00023288"/>
    </source>
</evidence>
<dbReference type="SUPFAM" id="SSF54534">
    <property type="entry name" value="FKBP-like"/>
    <property type="match status" value="1"/>
</dbReference>
<proteinExistence type="inferred from homology"/>
<evidence type="ECO:0000313" key="15">
    <source>
        <dbReference type="Proteomes" id="UP000501451"/>
    </source>
</evidence>
<dbReference type="SUPFAM" id="SSF109998">
    <property type="entry name" value="Triger factor/SurA peptide-binding domain-like"/>
    <property type="match status" value="1"/>
</dbReference>
<feature type="signal peptide" evidence="12">
    <location>
        <begin position="1"/>
        <end position="18"/>
    </location>
</feature>
<evidence type="ECO:0000259" key="13">
    <source>
        <dbReference type="PROSITE" id="PS50198"/>
    </source>
</evidence>
<dbReference type="PROSITE" id="PS50198">
    <property type="entry name" value="PPIC_PPIASE_2"/>
    <property type="match status" value="1"/>
</dbReference>
<evidence type="ECO:0000256" key="9">
    <source>
        <dbReference type="ARBA" id="ARBA00023235"/>
    </source>
</evidence>
<dbReference type="InterPro" id="IPR027304">
    <property type="entry name" value="Trigger_fact/SurA_dom_sf"/>
</dbReference>
<dbReference type="InterPro" id="IPR000297">
    <property type="entry name" value="PPIase_PpiC"/>
</dbReference>
<dbReference type="HAMAP" id="MF_01145">
    <property type="entry name" value="Foldase_PrsA"/>
    <property type="match status" value="1"/>
</dbReference>